<evidence type="ECO:0000313" key="4">
    <source>
        <dbReference type="Proteomes" id="UP001078443"/>
    </source>
</evidence>
<keyword evidence="1" id="KW-0408">Iron</keyword>
<dbReference type="SUPFAM" id="SSF50037">
    <property type="entry name" value="C-terminal domain of transcriptional repressors"/>
    <property type="match status" value="1"/>
</dbReference>
<dbReference type="RefSeq" id="WP_268040882.1">
    <property type="nucleotide sequence ID" value="NZ_JAPQER010000003.1"/>
</dbReference>
<dbReference type="SMART" id="SM00899">
    <property type="entry name" value="FeoA"/>
    <property type="match status" value="1"/>
</dbReference>
<dbReference type="InterPro" id="IPR008988">
    <property type="entry name" value="Transcriptional_repressor_C"/>
</dbReference>
<dbReference type="Gene3D" id="2.30.30.90">
    <property type="match status" value="1"/>
</dbReference>
<sequence>MNISDLKPGQEGFIDTVFGNEKLAKRLLALGCIEGTKITLKTSAPFGDPLIIKVRGFNLAIRKKDAQNIKLKMNVQAKTA</sequence>
<evidence type="ECO:0000259" key="2">
    <source>
        <dbReference type="SMART" id="SM00899"/>
    </source>
</evidence>
<keyword evidence="4" id="KW-1185">Reference proteome</keyword>
<evidence type="ECO:0000313" key="3">
    <source>
        <dbReference type="EMBL" id="MCY6484577.1"/>
    </source>
</evidence>
<dbReference type="InterPro" id="IPR007167">
    <property type="entry name" value="Fe-transptr_FeoA-like"/>
</dbReference>
<dbReference type="InterPro" id="IPR052713">
    <property type="entry name" value="FeoA"/>
</dbReference>
<name>A0ABT4D012_9CLOT</name>
<organism evidence="3 4">
    <name type="scientific">Clostridium aestuarii</name>
    <dbReference type="NCBI Taxonomy" id="338193"/>
    <lineage>
        <taxon>Bacteria</taxon>
        <taxon>Bacillati</taxon>
        <taxon>Bacillota</taxon>
        <taxon>Clostridia</taxon>
        <taxon>Eubacteriales</taxon>
        <taxon>Clostridiaceae</taxon>
        <taxon>Clostridium</taxon>
    </lineage>
</organism>
<dbReference type="Proteomes" id="UP001078443">
    <property type="component" value="Unassembled WGS sequence"/>
</dbReference>
<comment type="caution">
    <text evidence="3">The sequence shown here is derived from an EMBL/GenBank/DDBJ whole genome shotgun (WGS) entry which is preliminary data.</text>
</comment>
<dbReference type="InterPro" id="IPR038157">
    <property type="entry name" value="FeoA_core_dom"/>
</dbReference>
<accession>A0ABT4D012</accession>
<dbReference type="PANTHER" id="PTHR42954">
    <property type="entry name" value="FE(2+) TRANSPORT PROTEIN A"/>
    <property type="match status" value="1"/>
</dbReference>
<proteinExistence type="predicted"/>
<dbReference type="Pfam" id="PF04023">
    <property type="entry name" value="FeoA"/>
    <property type="match status" value="1"/>
</dbReference>
<reference evidence="3" key="1">
    <citation type="submission" date="2022-12" db="EMBL/GenBank/DDBJ databases">
        <authorList>
            <person name="Wang J."/>
        </authorList>
    </citation>
    <scope>NUCLEOTIDE SEQUENCE</scope>
    <source>
        <strain evidence="3">HY-45-18</strain>
    </source>
</reference>
<dbReference type="PANTHER" id="PTHR42954:SF2">
    <property type="entry name" value="FE(2+) TRANSPORT PROTEIN A"/>
    <property type="match status" value="1"/>
</dbReference>
<gene>
    <name evidence="3" type="ORF">OW763_09510</name>
</gene>
<feature type="domain" description="Ferrous iron transporter FeoA-like" evidence="2">
    <location>
        <begin position="1"/>
        <end position="73"/>
    </location>
</feature>
<dbReference type="EMBL" id="JAPQER010000003">
    <property type="protein sequence ID" value="MCY6484577.1"/>
    <property type="molecule type" value="Genomic_DNA"/>
</dbReference>
<evidence type="ECO:0000256" key="1">
    <source>
        <dbReference type="ARBA" id="ARBA00023004"/>
    </source>
</evidence>
<protein>
    <submittedName>
        <fullName evidence="3">Ferrous iron transport protein A</fullName>
    </submittedName>
</protein>